<evidence type="ECO:0000313" key="1">
    <source>
        <dbReference type="EMBL" id="MED6223111.1"/>
    </source>
</evidence>
<protein>
    <submittedName>
        <fullName evidence="1">Uncharacterized protein</fullName>
    </submittedName>
</protein>
<keyword evidence="2" id="KW-1185">Reference proteome</keyword>
<gene>
    <name evidence="1" type="ORF">PIB30_070834</name>
</gene>
<name>A0ABU6ZMB7_9FABA</name>
<accession>A0ABU6ZMB7</accession>
<comment type="caution">
    <text evidence="1">The sequence shown here is derived from an EMBL/GenBank/DDBJ whole genome shotgun (WGS) entry which is preliminary data.</text>
</comment>
<dbReference type="EMBL" id="JASCZI010272666">
    <property type="protein sequence ID" value="MED6223111.1"/>
    <property type="molecule type" value="Genomic_DNA"/>
</dbReference>
<reference evidence="1 2" key="1">
    <citation type="journal article" date="2023" name="Plants (Basel)">
        <title>Bridging the Gap: Combining Genomics and Transcriptomics Approaches to Understand Stylosanthes scabra, an Orphan Legume from the Brazilian Caatinga.</title>
        <authorList>
            <person name="Ferreira-Neto J.R.C."/>
            <person name="da Silva M.D."/>
            <person name="Binneck E."/>
            <person name="de Melo N.F."/>
            <person name="da Silva R.H."/>
            <person name="de Melo A.L.T.M."/>
            <person name="Pandolfi V."/>
            <person name="Bustamante F.O."/>
            <person name="Brasileiro-Vidal A.C."/>
            <person name="Benko-Iseppon A.M."/>
        </authorList>
    </citation>
    <scope>NUCLEOTIDE SEQUENCE [LARGE SCALE GENOMIC DNA]</scope>
    <source>
        <tissue evidence="1">Leaves</tissue>
    </source>
</reference>
<organism evidence="1 2">
    <name type="scientific">Stylosanthes scabra</name>
    <dbReference type="NCBI Taxonomy" id="79078"/>
    <lineage>
        <taxon>Eukaryota</taxon>
        <taxon>Viridiplantae</taxon>
        <taxon>Streptophyta</taxon>
        <taxon>Embryophyta</taxon>
        <taxon>Tracheophyta</taxon>
        <taxon>Spermatophyta</taxon>
        <taxon>Magnoliopsida</taxon>
        <taxon>eudicotyledons</taxon>
        <taxon>Gunneridae</taxon>
        <taxon>Pentapetalae</taxon>
        <taxon>rosids</taxon>
        <taxon>fabids</taxon>
        <taxon>Fabales</taxon>
        <taxon>Fabaceae</taxon>
        <taxon>Papilionoideae</taxon>
        <taxon>50 kb inversion clade</taxon>
        <taxon>dalbergioids sensu lato</taxon>
        <taxon>Dalbergieae</taxon>
        <taxon>Pterocarpus clade</taxon>
        <taxon>Stylosanthes</taxon>
    </lineage>
</organism>
<sequence length="190" mass="21987">MYHLLCNPRKHPGTPHEQLLTMFAPIPLWRGKLYGALDHHGIWNVPYRKKQKFYCFFVLKREFRIIEGLSISQEESGSSSSVTLREFQSQFLNASISYPTQSLAQDTDPWGGPLSQDPYNYEDEPCGRVYPELPSLTHVDAGLTEKKKEALLSAYEGGEYNLREYDYYIGYDEEYTDVTTDHEPITKYSP</sequence>
<dbReference type="Proteomes" id="UP001341840">
    <property type="component" value="Unassembled WGS sequence"/>
</dbReference>
<proteinExistence type="predicted"/>
<evidence type="ECO:0000313" key="2">
    <source>
        <dbReference type="Proteomes" id="UP001341840"/>
    </source>
</evidence>